<dbReference type="RefSeq" id="WP_256211577.1">
    <property type="nucleotide sequence ID" value="NZ_FOJX01000011.1"/>
</dbReference>
<dbReference type="AlphaFoldDB" id="A0A1I0Y9F4"/>
<evidence type="ECO:0000259" key="1">
    <source>
        <dbReference type="PROSITE" id="PS51750"/>
    </source>
</evidence>
<dbReference type="InterPro" id="IPR003497">
    <property type="entry name" value="BRO_N_domain"/>
</dbReference>
<keyword evidence="2" id="KW-0540">Nuclease</keyword>
<dbReference type="PROSITE" id="PS51750">
    <property type="entry name" value="BRO_N"/>
    <property type="match status" value="1"/>
</dbReference>
<dbReference type="Pfam" id="PF02498">
    <property type="entry name" value="Bro-N"/>
    <property type="match status" value="1"/>
</dbReference>
<dbReference type="CDD" id="cd00085">
    <property type="entry name" value="HNHc"/>
    <property type="match status" value="1"/>
</dbReference>
<keyword evidence="2" id="KW-0378">Hydrolase</keyword>
<reference evidence="2 3" key="1">
    <citation type="submission" date="2016-10" db="EMBL/GenBank/DDBJ databases">
        <authorList>
            <person name="de Groot N.N."/>
        </authorList>
    </citation>
    <scope>NUCLEOTIDE SEQUENCE [LARGE SCALE GENOMIC DNA]</scope>
    <source>
        <strain evidence="2 3">L14</strain>
    </source>
</reference>
<gene>
    <name evidence="2" type="ORF">SAMN05216587_11117</name>
</gene>
<accession>A0A1I0Y9F4</accession>
<dbReference type="Pfam" id="PF01844">
    <property type="entry name" value="HNH"/>
    <property type="match status" value="1"/>
</dbReference>
<dbReference type="Proteomes" id="UP000183843">
    <property type="component" value="Unassembled WGS sequence"/>
</dbReference>
<evidence type="ECO:0000313" key="2">
    <source>
        <dbReference type="EMBL" id="SFB09979.1"/>
    </source>
</evidence>
<proteinExistence type="predicted"/>
<dbReference type="GO" id="GO:0003676">
    <property type="term" value="F:nucleic acid binding"/>
    <property type="evidence" value="ECO:0007669"/>
    <property type="project" value="InterPro"/>
</dbReference>
<keyword evidence="2" id="KW-0255">Endonuclease</keyword>
<protein>
    <submittedName>
        <fullName evidence="2">HNH endonuclease</fullName>
    </submittedName>
</protein>
<dbReference type="InterPro" id="IPR002711">
    <property type="entry name" value="HNH"/>
</dbReference>
<feature type="domain" description="Bro-N" evidence="1">
    <location>
        <begin position="1"/>
        <end position="105"/>
    </location>
</feature>
<dbReference type="EMBL" id="FOJX01000011">
    <property type="protein sequence ID" value="SFB09979.1"/>
    <property type="molecule type" value="Genomic_DNA"/>
</dbReference>
<dbReference type="PANTHER" id="PTHR36180">
    <property type="entry name" value="DNA-BINDING PROTEIN-RELATED-RELATED"/>
    <property type="match status" value="1"/>
</dbReference>
<dbReference type="GO" id="GO:0004519">
    <property type="term" value="F:endonuclease activity"/>
    <property type="evidence" value="ECO:0007669"/>
    <property type="project" value="UniProtKB-KW"/>
</dbReference>
<dbReference type="Gene3D" id="1.10.30.50">
    <property type="match status" value="1"/>
</dbReference>
<organism evidence="2 3">
    <name type="scientific">Selenomonas ruminantium</name>
    <dbReference type="NCBI Taxonomy" id="971"/>
    <lineage>
        <taxon>Bacteria</taxon>
        <taxon>Bacillati</taxon>
        <taxon>Bacillota</taxon>
        <taxon>Negativicutes</taxon>
        <taxon>Selenomonadales</taxon>
        <taxon>Selenomonadaceae</taxon>
        <taxon>Selenomonas</taxon>
    </lineage>
</organism>
<dbReference type="InterPro" id="IPR003615">
    <property type="entry name" value="HNH_nuc"/>
</dbReference>
<evidence type="ECO:0000313" key="3">
    <source>
        <dbReference type="Proteomes" id="UP000183843"/>
    </source>
</evidence>
<dbReference type="GO" id="GO:0008270">
    <property type="term" value="F:zinc ion binding"/>
    <property type="evidence" value="ECO:0007669"/>
    <property type="project" value="InterPro"/>
</dbReference>
<dbReference type="PANTHER" id="PTHR36180:SF2">
    <property type="entry name" value="BRO FAMILY PROTEIN"/>
    <property type="match status" value="1"/>
</dbReference>
<name>A0A1I0Y9F4_SELRU</name>
<sequence length="318" mass="36582">MDKILLFGEDIFKDVRSVTEGPMRWYVANDVCRALGIKNSRDAVSRLDADERRMVTMKTNGGEQKMNAISVSGVYRLIFTSHKGFAKEYQRWVTHDVLPILNQEGKHGMAVDGVSKKLDELTELLTQSGIVKPFVNPRYTFDNLMSRFMQAVPRSHARDFYEALGEWYGLKVPYSSAIHVTVKEWLMERIPMEVMSEFVIGVETETIVKSQTGRWVSLNGAFGNQVEWERTKNEFGHKCAYCGKENVPLIPEHIVPQSIMSKENPKKVDLVENIVPACAECNANKKAQPFGKWYTEQPFFSKARLRKIQEHYRKYCLE</sequence>
<dbReference type="SMART" id="SM01040">
    <property type="entry name" value="Bro-N"/>
    <property type="match status" value="1"/>
</dbReference>